<dbReference type="Proteomes" id="UP000298416">
    <property type="component" value="Unassembled WGS sequence"/>
</dbReference>
<name>A0A8X9A6I3_SALSN</name>
<dbReference type="EMBL" id="PNBA02000003">
    <property type="protein sequence ID" value="KAG6429416.1"/>
    <property type="molecule type" value="Genomic_DNA"/>
</dbReference>
<evidence type="ECO:0000313" key="2">
    <source>
        <dbReference type="EMBL" id="KAG6429416.1"/>
    </source>
</evidence>
<comment type="caution">
    <text evidence="2">The sequence shown here is derived from an EMBL/GenBank/DDBJ whole genome shotgun (WGS) entry which is preliminary data.</text>
</comment>
<sequence length="111" mass="12370">MDADVSDCLLLELTILDEERALCMTLTPEVLQSGLEEIVTTVRYRVSALALLSVDILAYRQDIHGLVSYPFDFTTDSNPALGHPIELICLDKDEPAVCKDCGLRYVQGHHH</sequence>
<feature type="domain" description="Zinc finger CHCC-type" evidence="1">
    <location>
        <begin position="78"/>
        <end position="105"/>
    </location>
</feature>
<reference evidence="2" key="1">
    <citation type="submission" date="2018-01" db="EMBL/GenBank/DDBJ databases">
        <authorList>
            <person name="Mao J.F."/>
        </authorList>
    </citation>
    <scope>NUCLEOTIDE SEQUENCE</scope>
    <source>
        <strain evidence="2">Huo1</strain>
        <tissue evidence="2">Leaf</tissue>
    </source>
</reference>
<dbReference type="AlphaFoldDB" id="A0A8X9A6I3"/>
<evidence type="ECO:0000259" key="1">
    <source>
        <dbReference type="Pfam" id="PF10276"/>
    </source>
</evidence>
<gene>
    <name evidence="2" type="ORF">SASPL_107467</name>
</gene>
<evidence type="ECO:0000313" key="3">
    <source>
        <dbReference type="Proteomes" id="UP000298416"/>
    </source>
</evidence>
<dbReference type="PANTHER" id="PTHR13156">
    <property type="entry name" value="NADH-UBIQUINONE OXIDOREDUCTASE 13 KD-A SUBUNIT"/>
    <property type="match status" value="1"/>
</dbReference>
<reference evidence="2" key="2">
    <citation type="submission" date="2020-08" db="EMBL/GenBank/DDBJ databases">
        <title>Plant Genome Project.</title>
        <authorList>
            <person name="Zhang R.-G."/>
        </authorList>
    </citation>
    <scope>NUCLEOTIDE SEQUENCE</scope>
    <source>
        <strain evidence="2">Huo1</strain>
        <tissue evidence="2">Leaf</tissue>
    </source>
</reference>
<dbReference type="GO" id="GO:0005739">
    <property type="term" value="C:mitochondrion"/>
    <property type="evidence" value="ECO:0007669"/>
    <property type="project" value="GOC"/>
</dbReference>
<organism evidence="2">
    <name type="scientific">Salvia splendens</name>
    <name type="common">Scarlet sage</name>
    <dbReference type="NCBI Taxonomy" id="180675"/>
    <lineage>
        <taxon>Eukaryota</taxon>
        <taxon>Viridiplantae</taxon>
        <taxon>Streptophyta</taxon>
        <taxon>Embryophyta</taxon>
        <taxon>Tracheophyta</taxon>
        <taxon>Spermatophyta</taxon>
        <taxon>Magnoliopsida</taxon>
        <taxon>eudicotyledons</taxon>
        <taxon>Gunneridae</taxon>
        <taxon>Pentapetalae</taxon>
        <taxon>asterids</taxon>
        <taxon>lamiids</taxon>
        <taxon>Lamiales</taxon>
        <taxon>Lamiaceae</taxon>
        <taxon>Nepetoideae</taxon>
        <taxon>Mentheae</taxon>
        <taxon>Salviinae</taxon>
        <taxon>Salvia</taxon>
        <taxon>Salvia subgen. Calosphace</taxon>
        <taxon>core Calosphace</taxon>
    </lineage>
</organism>
<protein>
    <recommendedName>
        <fullName evidence="1">Zinc finger CHCC-type domain-containing protein</fullName>
    </recommendedName>
</protein>
<dbReference type="InterPro" id="IPR019401">
    <property type="entry name" value="Znf_CHCC"/>
</dbReference>
<accession>A0A8X9A6I3</accession>
<dbReference type="Gene3D" id="2.60.260.40">
    <property type="entry name" value="q5lls5 like domains"/>
    <property type="match status" value="1"/>
</dbReference>
<dbReference type="PANTHER" id="PTHR13156:SF0">
    <property type="entry name" value="NADH DEHYDROGENASE [UBIQUINONE] IRON-SULFUR PROTEIN 6, MITOCHONDRIAL"/>
    <property type="match status" value="1"/>
</dbReference>
<dbReference type="Pfam" id="PF10276">
    <property type="entry name" value="zf-CHCC"/>
    <property type="match status" value="1"/>
</dbReference>
<dbReference type="GO" id="GO:0006120">
    <property type="term" value="P:mitochondrial electron transport, NADH to ubiquinone"/>
    <property type="evidence" value="ECO:0007669"/>
    <property type="project" value="TreeGrafter"/>
</dbReference>
<keyword evidence="3" id="KW-1185">Reference proteome</keyword>
<proteinExistence type="predicted"/>